<comment type="similarity">
    <text evidence="1">Belongs to the 'phage' integrase family.</text>
</comment>
<reference evidence="9" key="1">
    <citation type="journal article" date="2019" name="Int. J. Syst. Evol. Microbiol.">
        <title>The Global Catalogue of Microorganisms (GCM) 10K type strain sequencing project: providing services to taxonomists for standard genome sequencing and annotation.</title>
        <authorList>
            <consortium name="The Broad Institute Genomics Platform"/>
            <consortium name="The Broad Institute Genome Sequencing Center for Infectious Disease"/>
            <person name="Wu L."/>
            <person name="Ma J."/>
        </authorList>
    </citation>
    <scope>NUCLEOTIDE SEQUENCE [LARGE SCALE GENOMIC DNA]</scope>
    <source>
        <strain evidence="9">NBRC 102520</strain>
    </source>
</reference>
<sequence length="409" mass="45580">MKFVERKDLKPGLYGDGNGLYLQVSNRNTKAWVFRFMINRVPRKMGLGEVAKVKLADARKKANAAHLLVVDGVDPIAERDARKAALAVEKAKAMSFEECAKGYIEAHQSGWKSPKHAKQWEATLEAYAYPVIGKLPVGSIDDAHVMKILQPIWNTKTETASRVRGRIEKVLDRAKALKLRTGENPARWKGHLDQLLPARSQVKPVRHHPALPYRELPSFIAKLRARDGVSARALEFTILTAARTQDTIGATLPEFDRKEGTWTVPKERVKGKKGARKRDHVVPLSDAALAVLEALPAVDGCKFAFPGGNEGEGLSNMAMAETLKEMGYEGDVATVHGFRSAFKDWCSEQTAYPNEMSEMALSHSVSDKVEAAYRRGDMREKRRRLMQDWADYCSSKKSTDGNVTRGARQ</sequence>
<dbReference type="Gene3D" id="1.10.443.10">
    <property type="entry name" value="Intergrase catalytic core"/>
    <property type="match status" value="1"/>
</dbReference>
<dbReference type="InterPro" id="IPR002104">
    <property type="entry name" value="Integrase_catalytic"/>
</dbReference>
<dbReference type="InterPro" id="IPR050808">
    <property type="entry name" value="Phage_Integrase"/>
</dbReference>
<keyword evidence="4" id="KW-0233">DNA recombination</keyword>
<feature type="domain" description="Tyr recombinase" evidence="6">
    <location>
        <begin position="206"/>
        <end position="386"/>
    </location>
</feature>
<gene>
    <name evidence="8" type="ORF">GCM10007857_80850</name>
</gene>
<dbReference type="PROSITE" id="PS51898">
    <property type="entry name" value="TYR_RECOMBINASE"/>
    <property type="match status" value="1"/>
</dbReference>
<name>A0ABQ6BC59_9BRAD</name>
<evidence type="ECO:0000313" key="9">
    <source>
        <dbReference type="Proteomes" id="UP001156905"/>
    </source>
</evidence>
<dbReference type="PROSITE" id="PS51900">
    <property type="entry name" value="CB"/>
    <property type="match status" value="1"/>
</dbReference>
<protein>
    <submittedName>
        <fullName evidence="8">Phage integrase</fullName>
    </submittedName>
</protein>
<dbReference type="InterPro" id="IPR011010">
    <property type="entry name" value="DNA_brk_join_enz"/>
</dbReference>
<keyword evidence="2" id="KW-0229">DNA integration</keyword>
<dbReference type="PANTHER" id="PTHR30629:SF2">
    <property type="entry name" value="PROPHAGE INTEGRASE INTS-RELATED"/>
    <property type="match status" value="1"/>
</dbReference>
<evidence type="ECO:0000256" key="5">
    <source>
        <dbReference type="PROSITE-ProRule" id="PRU01248"/>
    </source>
</evidence>
<evidence type="ECO:0000259" key="7">
    <source>
        <dbReference type="PROSITE" id="PS51900"/>
    </source>
</evidence>
<dbReference type="InterPro" id="IPR038488">
    <property type="entry name" value="Integrase_DNA-bd_sf"/>
</dbReference>
<organism evidence="8 9">
    <name type="scientific">Bradyrhizobium iriomotense</name>
    <dbReference type="NCBI Taxonomy" id="441950"/>
    <lineage>
        <taxon>Bacteria</taxon>
        <taxon>Pseudomonadati</taxon>
        <taxon>Pseudomonadota</taxon>
        <taxon>Alphaproteobacteria</taxon>
        <taxon>Hyphomicrobiales</taxon>
        <taxon>Nitrobacteraceae</taxon>
        <taxon>Bradyrhizobium</taxon>
    </lineage>
</organism>
<evidence type="ECO:0000313" key="8">
    <source>
        <dbReference type="EMBL" id="GLR91368.1"/>
    </source>
</evidence>
<dbReference type="InterPro" id="IPR013762">
    <property type="entry name" value="Integrase-like_cat_sf"/>
</dbReference>
<dbReference type="CDD" id="cd00801">
    <property type="entry name" value="INT_P4_C"/>
    <property type="match status" value="1"/>
</dbReference>
<accession>A0ABQ6BC59</accession>
<dbReference type="EMBL" id="BSOW01000046">
    <property type="protein sequence ID" value="GLR91368.1"/>
    <property type="molecule type" value="Genomic_DNA"/>
</dbReference>
<comment type="caution">
    <text evidence="8">The sequence shown here is derived from an EMBL/GenBank/DDBJ whole genome shotgun (WGS) entry which is preliminary data.</text>
</comment>
<evidence type="ECO:0000256" key="3">
    <source>
        <dbReference type="ARBA" id="ARBA00023125"/>
    </source>
</evidence>
<dbReference type="InterPro" id="IPR010998">
    <property type="entry name" value="Integrase_recombinase_N"/>
</dbReference>
<dbReference type="InterPro" id="IPR025166">
    <property type="entry name" value="Integrase_DNA_bind_dom"/>
</dbReference>
<evidence type="ECO:0000256" key="1">
    <source>
        <dbReference type="ARBA" id="ARBA00008857"/>
    </source>
</evidence>
<dbReference type="Pfam" id="PF13356">
    <property type="entry name" value="Arm-DNA-bind_3"/>
    <property type="match status" value="1"/>
</dbReference>
<dbReference type="SUPFAM" id="SSF56349">
    <property type="entry name" value="DNA breaking-rejoining enzymes"/>
    <property type="match status" value="1"/>
</dbReference>
<dbReference type="RefSeq" id="WP_284274670.1">
    <property type="nucleotide sequence ID" value="NZ_BSOW01000046.1"/>
</dbReference>
<dbReference type="PANTHER" id="PTHR30629">
    <property type="entry name" value="PROPHAGE INTEGRASE"/>
    <property type="match status" value="1"/>
</dbReference>
<keyword evidence="9" id="KW-1185">Reference proteome</keyword>
<evidence type="ECO:0000259" key="6">
    <source>
        <dbReference type="PROSITE" id="PS51898"/>
    </source>
</evidence>
<dbReference type="InterPro" id="IPR044068">
    <property type="entry name" value="CB"/>
</dbReference>
<dbReference type="InterPro" id="IPR053876">
    <property type="entry name" value="Phage_int_M"/>
</dbReference>
<dbReference type="Proteomes" id="UP001156905">
    <property type="component" value="Unassembled WGS sequence"/>
</dbReference>
<evidence type="ECO:0000256" key="2">
    <source>
        <dbReference type="ARBA" id="ARBA00022908"/>
    </source>
</evidence>
<proteinExistence type="inferred from homology"/>
<evidence type="ECO:0000256" key="4">
    <source>
        <dbReference type="ARBA" id="ARBA00023172"/>
    </source>
</evidence>
<dbReference type="Gene3D" id="3.30.160.390">
    <property type="entry name" value="Integrase, DNA-binding domain"/>
    <property type="match status" value="1"/>
</dbReference>
<feature type="domain" description="Core-binding (CB)" evidence="7">
    <location>
        <begin position="94"/>
        <end position="175"/>
    </location>
</feature>
<keyword evidence="3 5" id="KW-0238">DNA-binding</keyword>
<dbReference type="Pfam" id="PF22022">
    <property type="entry name" value="Phage_int_M"/>
    <property type="match status" value="1"/>
</dbReference>
<dbReference type="Gene3D" id="1.10.150.130">
    <property type="match status" value="1"/>
</dbReference>